<reference evidence="2 3" key="1">
    <citation type="journal article" date="2018" name="Sci. Rep.">
        <title>Comparative genomics provides insights into the lifestyle and reveals functional heterogeneity of dark septate endophytic fungi.</title>
        <authorList>
            <person name="Knapp D.G."/>
            <person name="Nemeth J.B."/>
            <person name="Barry K."/>
            <person name="Hainaut M."/>
            <person name="Henrissat B."/>
            <person name="Johnson J."/>
            <person name="Kuo A."/>
            <person name="Lim J.H.P."/>
            <person name="Lipzen A."/>
            <person name="Nolan M."/>
            <person name="Ohm R.A."/>
            <person name="Tamas L."/>
            <person name="Grigoriev I.V."/>
            <person name="Spatafora J.W."/>
            <person name="Nagy L.G."/>
            <person name="Kovacs G.M."/>
        </authorList>
    </citation>
    <scope>NUCLEOTIDE SEQUENCE [LARGE SCALE GENOMIC DNA]</scope>
    <source>
        <strain evidence="2 3">DSE2036</strain>
    </source>
</reference>
<organism evidence="2 3">
    <name type="scientific">Periconia macrospinosa</name>
    <dbReference type="NCBI Taxonomy" id="97972"/>
    <lineage>
        <taxon>Eukaryota</taxon>
        <taxon>Fungi</taxon>
        <taxon>Dikarya</taxon>
        <taxon>Ascomycota</taxon>
        <taxon>Pezizomycotina</taxon>
        <taxon>Dothideomycetes</taxon>
        <taxon>Pleosporomycetidae</taxon>
        <taxon>Pleosporales</taxon>
        <taxon>Massarineae</taxon>
        <taxon>Periconiaceae</taxon>
        <taxon>Periconia</taxon>
    </lineage>
</organism>
<name>A0A2V1DNZ4_9PLEO</name>
<dbReference type="OrthoDB" id="10047078at2759"/>
<feature type="region of interest" description="Disordered" evidence="1">
    <location>
        <begin position="285"/>
        <end position="321"/>
    </location>
</feature>
<evidence type="ECO:0000313" key="2">
    <source>
        <dbReference type="EMBL" id="PVH98979.1"/>
    </source>
</evidence>
<gene>
    <name evidence="2" type="ORF">DM02DRAFT_719112</name>
</gene>
<proteinExistence type="predicted"/>
<keyword evidence="3" id="KW-1185">Reference proteome</keyword>
<sequence>MPHASVINDANSYTIPQILTIARQHPFYSPVKYPPSRDFVEDQEIDANLLLLRTQPIIRKKDLYATITRLITSTHPSNTYNSSAYISVTGGGGGTSNPLYFSTDAFENRAQRASFGRLVNRVGVLGEGDVVLTTHSSGHFYRSLDLMLEIIENASASAFAASNHMTPAEIIANLISLPVNTLTGDASQVVQTVHAISSLSSTDRARIRLEKIVYTSEAFTKVQREYVREVLGRKVRICSIIGSAEAGPWGVSGEGLSWGEEDVGNGGTDFLVDRREMIVEIVPLDTDDQTEEENHAKNGVSNARGAATEEAQDSEQDKTIPHTLPQGEIGLVLQTSLVRLRNPLIRYMTGDVGSLHPLPPHAQSIIPADLLPHLYIVRIYGRDARFSLTWNGEYIEFAKIKAVMTDKRFGVLQWQVILDRLEGSREAAVEVRVLKDWSTQVGTDSLEDTLKKLFVVFENIEYRFQIVYVKDLNGFERSSTGRKVIKFLDRSDR</sequence>
<dbReference type="InterPro" id="IPR042099">
    <property type="entry name" value="ANL_N_sf"/>
</dbReference>
<dbReference type="PANTHER" id="PTHR43845">
    <property type="entry name" value="BLR5969 PROTEIN"/>
    <property type="match status" value="1"/>
</dbReference>
<evidence type="ECO:0000256" key="1">
    <source>
        <dbReference type="SAM" id="MobiDB-lite"/>
    </source>
</evidence>
<dbReference type="PANTHER" id="PTHR43845:SF1">
    <property type="entry name" value="BLR5969 PROTEIN"/>
    <property type="match status" value="1"/>
</dbReference>
<dbReference type="EMBL" id="KZ805402">
    <property type="protein sequence ID" value="PVH98979.1"/>
    <property type="molecule type" value="Genomic_DNA"/>
</dbReference>
<dbReference type="Proteomes" id="UP000244855">
    <property type="component" value="Unassembled WGS sequence"/>
</dbReference>
<evidence type="ECO:0008006" key="4">
    <source>
        <dbReference type="Google" id="ProtNLM"/>
    </source>
</evidence>
<dbReference type="Gene3D" id="3.40.50.12780">
    <property type="entry name" value="N-terminal domain of ligase-like"/>
    <property type="match status" value="1"/>
</dbReference>
<protein>
    <recommendedName>
        <fullName evidence="4">AMP-dependent synthetase/ligase domain-containing protein</fullName>
    </recommendedName>
</protein>
<dbReference type="AlphaFoldDB" id="A0A2V1DNZ4"/>
<accession>A0A2V1DNZ4</accession>
<evidence type="ECO:0000313" key="3">
    <source>
        <dbReference type="Proteomes" id="UP000244855"/>
    </source>
</evidence>